<evidence type="ECO:0000313" key="2">
    <source>
        <dbReference type="Proteomes" id="UP000038040"/>
    </source>
</evidence>
<organism evidence="2 4">
    <name type="scientific">Dracunculus medinensis</name>
    <name type="common">Guinea worm</name>
    <dbReference type="NCBI Taxonomy" id="318479"/>
    <lineage>
        <taxon>Eukaryota</taxon>
        <taxon>Metazoa</taxon>
        <taxon>Ecdysozoa</taxon>
        <taxon>Nematoda</taxon>
        <taxon>Chromadorea</taxon>
        <taxon>Rhabditida</taxon>
        <taxon>Spirurina</taxon>
        <taxon>Dracunculoidea</taxon>
        <taxon>Dracunculidae</taxon>
        <taxon>Dracunculus</taxon>
    </lineage>
</organism>
<gene>
    <name evidence="1" type="ORF">DME_LOCUS2239</name>
</gene>
<evidence type="ECO:0000313" key="1">
    <source>
        <dbReference type="EMBL" id="VDN52266.1"/>
    </source>
</evidence>
<name>A0A0N4UKC7_DRAME</name>
<proteinExistence type="predicted"/>
<dbReference type="AlphaFoldDB" id="A0A0N4UKC7"/>
<dbReference type="Proteomes" id="UP000038040">
    <property type="component" value="Unplaced"/>
</dbReference>
<dbReference type="WBParaSite" id="DME_0000816301-mRNA-1">
    <property type="protein sequence ID" value="DME_0000816301-mRNA-1"/>
    <property type="gene ID" value="DME_0000816301"/>
</dbReference>
<reference evidence="4" key="1">
    <citation type="submission" date="2017-02" db="UniProtKB">
        <authorList>
            <consortium name="WormBaseParasite"/>
        </authorList>
    </citation>
    <scope>IDENTIFICATION</scope>
</reference>
<keyword evidence="3" id="KW-1185">Reference proteome</keyword>
<dbReference type="Proteomes" id="UP000274756">
    <property type="component" value="Unassembled WGS sequence"/>
</dbReference>
<sequence length="99" mass="11288">MQSFDIESLIGERNVSDKTDPMLKSINRNSSKDQQISWNISTNINNDNAHLTDNQRLFKQEFNFDELFNSESTRSVHNRPISINSDVKNFCSSSSSSQG</sequence>
<protein>
    <submittedName>
        <fullName evidence="1 4">Uncharacterized protein</fullName>
    </submittedName>
</protein>
<evidence type="ECO:0000313" key="4">
    <source>
        <dbReference type="WBParaSite" id="DME_0000816301-mRNA-1"/>
    </source>
</evidence>
<reference evidence="1 3" key="2">
    <citation type="submission" date="2018-11" db="EMBL/GenBank/DDBJ databases">
        <authorList>
            <consortium name="Pathogen Informatics"/>
        </authorList>
    </citation>
    <scope>NUCLEOTIDE SEQUENCE [LARGE SCALE GENOMIC DNA]</scope>
</reference>
<evidence type="ECO:0000313" key="3">
    <source>
        <dbReference type="Proteomes" id="UP000274756"/>
    </source>
</evidence>
<dbReference type="EMBL" id="UYYG01000051">
    <property type="protein sequence ID" value="VDN52266.1"/>
    <property type="molecule type" value="Genomic_DNA"/>
</dbReference>
<accession>A0A0N4UKC7</accession>